<dbReference type="InterPro" id="IPR026444">
    <property type="entry name" value="Secre_tail"/>
</dbReference>
<name>A0ABR9WUT2_9FLAO</name>
<evidence type="ECO:0000256" key="2">
    <source>
        <dbReference type="SAM" id="SignalP"/>
    </source>
</evidence>
<evidence type="ECO:0000256" key="1">
    <source>
        <dbReference type="ARBA" id="ARBA00022729"/>
    </source>
</evidence>
<feature type="domain" description="Secretion system C-terminal sorting" evidence="3">
    <location>
        <begin position="70"/>
        <end position="138"/>
    </location>
</feature>
<dbReference type="Pfam" id="PF18962">
    <property type="entry name" value="Por_Secre_tail"/>
    <property type="match status" value="1"/>
</dbReference>
<keyword evidence="1 2" id="KW-0732">Signal</keyword>
<dbReference type="NCBIfam" id="TIGR04183">
    <property type="entry name" value="Por_Secre_tail"/>
    <property type="match status" value="1"/>
</dbReference>
<accession>A0ABR9WUT2</accession>
<dbReference type="EMBL" id="JADFTZ010000007">
    <property type="protein sequence ID" value="MBE9577421.1"/>
    <property type="molecule type" value="Genomic_DNA"/>
</dbReference>
<feature type="signal peptide" evidence="2">
    <location>
        <begin position="1"/>
        <end position="17"/>
    </location>
</feature>
<sequence>MKSFLFLLILFPLFSWGQTVTFTYDVAGNQITRVYNSTGNKQSSEPIKEFQDLTEKDLKKFFPNDIISYYPNPVRDELFIHWDLIDDNNVNLVEIYGVSGQCLKKVTSFNENSIILSFIDFPIGTYLVQINYVNGDQKSIKIIKN</sequence>
<keyword evidence="5" id="KW-1185">Reference proteome</keyword>
<dbReference type="RefSeq" id="WP_194097161.1">
    <property type="nucleotide sequence ID" value="NZ_JADFTZ010000007.1"/>
</dbReference>
<proteinExistence type="predicted"/>
<gene>
    <name evidence="4" type="ORF">IM755_11950</name>
</gene>
<comment type="caution">
    <text evidence="4">The sequence shown here is derived from an EMBL/GenBank/DDBJ whole genome shotgun (WGS) entry which is preliminary data.</text>
</comment>
<evidence type="ECO:0000259" key="3">
    <source>
        <dbReference type="Pfam" id="PF18962"/>
    </source>
</evidence>
<evidence type="ECO:0000313" key="4">
    <source>
        <dbReference type="EMBL" id="MBE9577421.1"/>
    </source>
</evidence>
<protein>
    <submittedName>
        <fullName evidence="4">T9SS type A sorting domain-containing protein</fullName>
    </submittedName>
</protein>
<dbReference type="Proteomes" id="UP000656274">
    <property type="component" value="Unassembled WGS sequence"/>
</dbReference>
<feature type="chain" id="PRO_5047524957" evidence="2">
    <location>
        <begin position="18"/>
        <end position="145"/>
    </location>
</feature>
<organism evidence="4 5">
    <name type="scientific">Flavobacterium proteolyticum</name>
    <dbReference type="NCBI Taxonomy" id="2911683"/>
    <lineage>
        <taxon>Bacteria</taxon>
        <taxon>Pseudomonadati</taxon>
        <taxon>Bacteroidota</taxon>
        <taxon>Flavobacteriia</taxon>
        <taxon>Flavobacteriales</taxon>
        <taxon>Flavobacteriaceae</taxon>
        <taxon>Flavobacterium</taxon>
    </lineage>
</organism>
<reference evidence="4 5" key="1">
    <citation type="submission" date="2020-10" db="EMBL/GenBank/DDBJ databases">
        <title>The genome sequence of Flavobacterium aquaticum 1Y8A.</title>
        <authorList>
            <person name="Liu Y."/>
        </authorList>
    </citation>
    <scope>NUCLEOTIDE SEQUENCE [LARGE SCALE GENOMIC DNA]</scope>
    <source>
        <strain evidence="4 5">1Y8A</strain>
    </source>
</reference>
<evidence type="ECO:0000313" key="5">
    <source>
        <dbReference type="Proteomes" id="UP000656274"/>
    </source>
</evidence>